<evidence type="ECO:0000256" key="1">
    <source>
        <dbReference type="ARBA" id="ARBA00022723"/>
    </source>
</evidence>
<evidence type="ECO:0000313" key="6">
    <source>
        <dbReference type="Proteomes" id="UP000186303"/>
    </source>
</evidence>
<dbReference type="GO" id="GO:0006457">
    <property type="term" value="P:protein folding"/>
    <property type="evidence" value="ECO:0007669"/>
    <property type="project" value="InterPro"/>
</dbReference>
<dbReference type="InterPro" id="IPR008971">
    <property type="entry name" value="HSP40/DnaJ_pept-bd"/>
</dbReference>
<dbReference type="Pfam" id="PF00226">
    <property type="entry name" value="DnaJ"/>
    <property type="match status" value="1"/>
</dbReference>
<keyword evidence="3" id="KW-0863">Zinc-finger</keyword>
<evidence type="ECO:0000256" key="4">
    <source>
        <dbReference type="ARBA" id="ARBA00022833"/>
    </source>
</evidence>
<keyword evidence="1" id="KW-0479">Metal-binding</keyword>
<dbReference type="VEuPathDB" id="FungiDB:MSYG_2691"/>
<dbReference type="Gene3D" id="1.10.287.110">
    <property type="entry name" value="DnaJ domain"/>
    <property type="match status" value="1"/>
</dbReference>
<dbReference type="InterPro" id="IPR001623">
    <property type="entry name" value="DnaJ_domain"/>
</dbReference>
<dbReference type="InterPro" id="IPR036869">
    <property type="entry name" value="J_dom_sf"/>
</dbReference>
<dbReference type="OrthoDB" id="550424at2759"/>
<dbReference type="GO" id="GO:0030544">
    <property type="term" value="F:Hsp70 protein binding"/>
    <property type="evidence" value="ECO:0007669"/>
    <property type="project" value="InterPro"/>
</dbReference>
<dbReference type="InterPro" id="IPR018253">
    <property type="entry name" value="DnaJ_domain_CS"/>
</dbReference>
<dbReference type="PRINTS" id="PR00625">
    <property type="entry name" value="JDOMAIN"/>
</dbReference>
<dbReference type="RefSeq" id="XP_018740379.1">
    <property type="nucleotide sequence ID" value="XM_018883639.1"/>
</dbReference>
<dbReference type="InterPro" id="IPR001305">
    <property type="entry name" value="HSP_DnaJ_Cys-rich_dom"/>
</dbReference>
<reference evidence="6" key="1">
    <citation type="journal article" date="2017" name="Nucleic Acids Res.">
        <title>Proteogenomics produces comprehensive and highly accurate protein-coding gene annotation in a complete genome assembly of Malassezia sympodialis.</title>
        <authorList>
            <person name="Zhu Y."/>
            <person name="Engstroem P.G."/>
            <person name="Tellgren-Roth C."/>
            <person name="Baudo C.D."/>
            <person name="Kennell J.C."/>
            <person name="Sun S."/>
            <person name="Billmyre R.B."/>
            <person name="Schroeder M.S."/>
            <person name="Andersson A."/>
            <person name="Holm T."/>
            <person name="Sigurgeirsson B."/>
            <person name="Wu G."/>
            <person name="Sankaranarayanan S.R."/>
            <person name="Siddharthan R."/>
            <person name="Sanyal K."/>
            <person name="Lundeberg J."/>
            <person name="Nystedt B."/>
            <person name="Boekhout T."/>
            <person name="Dawson T.L. Jr."/>
            <person name="Heitman J."/>
            <person name="Scheynius A."/>
            <person name="Lehtioe J."/>
        </authorList>
    </citation>
    <scope>NUCLEOTIDE SEQUENCE [LARGE SCALE GENOMIC DNA]</scope>
    <source>
        <strain evidence="6">ATCC 42132</strain>
    </source>
</reference>
<keyword evidence="4" id="KW-0862">Zinc</keyword>
<accession>M5E9M2</accession>
<dbReference type="SUPFAM" id="SSF46565">
    <property type="entry name" value="Chaperone J-domain"/>
    <property type="match status" value="1"/>
</dbReference>
<dbReference type="HOGENOM" id="CLU_017633_10_0_1"/>
<dbReference type="InterPro" id="IPR036410">
    <property type="entry name" value="HSP_DnaJ_Cys-rich_dom_sf"/>
</dbReference>
<dbReference type="SUPFAM" id="SSF57938">
    <property type="entry name" value="DnaJ/Hsp40 cysteine-rich domain"/>
    <property type="match status" value="1"/>
</dbReference>
<protein>
    <submittedName>
        <fullName evidence="5">Similar to S.cerevisiae protein YDJ1 (Type I HSP40 co-chaperone)</fullName>
    </submittedName>
</protein>
<proteinExistence type="predicted"/>
<dbReference type="PANTHER" id="PTHR43888">
    <property type="entry name" value="DNAJ-LIKE-2, ISOFORM A-RELATED"/>
    <property type="match status" value="1"/>
</dbReference>
<dbReference type="FunFam" id="2.60.260.20:FF:000003">
    <property type="entry name" value="DnaJ subfamily A member 2"/>
    <property type="match status" value="1"/>
</dbReference>
<dbReference type="Gene3D" id="2.60.260.20">
    <property type="entry name" value="Urease metallochaperone UreE, N-terminal domain"/>
    <property type="match status" value="2"/>
</dbReference>
<dbReference type="GO" id="GO:0051082">
    <property type="term" value="F:unfolded protein binding"/>
    <property type="evidence" value="ECO:0007669"/>
    <property type="project" value="InterPro"/>
</dbReference>
<name>M5E9M2_MALS4</name>
<dbReference type="FunFam" id="2.10.230.10:FF:000001">
    <property type="entry name" value="DnaJ subfamily A member 2"/>
    <property type="match status" value="1"/>
</dbReference>
<dbReference type="Pfam" id="PF01556">
    <property type="entry name" value="DnaJ_C"/>
    <property type="match status" value="1"/>
</dbReference>
<dbReference type="SMART" id="SM00271">
    <property type="entry name" value="DnaJ"/>
    <property type="match status" value="1"/>
</dbReference>
<evidence type="ECO:0000256" key="3">
    <source>
        <dbReference type="ARBA" id="ARBA00022771"/>
    </source>
</evidence>
<dbReference type="AlphaFoldDB" id="M5E9M2"/>
<dbReference type="KEGG" id="msym:MSY001_1819"/>
<evidence type="ECO:0000256" key="2">
    <source>
        <dbReference type="ARBA" id="ARBA00022737"/>
    </source>
</evidence>
<dbReference type="OMA" id="IVFHIVE"/>
<dbReference type="InterPro" id="IPR002939">
    <property type="entry name" value="DnaJ_C"/>
</dbReference>
<dbReference type="PROSITE" id="PS51188">
    <property type="entry name" value="ZF_CR"/>
    <property type="match status" value="1"/>
</dbReference>
<organism evidence="5 6">
    <name type="scientific">Malassezia sympodialis (strain ATCC 42132)</name>
    <name type="common">Atopic eczema-associated yeast</name>
    <dbReference type="NCBI Taxonomy" id="1230383"/>
    <lineage>
        <taxon>Eukaryota</taxon>
        <taxon>Fungi</taxon>
        <taxon>Dikarya</taxon>
        <taxon>Basidiomycota</taxon>
        <taxon>Ustilaginomycotina</taxon>
        <taxon>Malasseziomycetes</taxon>
        <taxon>Malasseziales</taxon>
        <taxon>Malasseziaceae</taxon>
        <taxon>Malassezia</taxon>
    </lineage>
</organism>
<dbReference type="Gene3D" id="2.10.230.10">
    <property type="entry name" value="Heat shock protein DnaJ, cysteine-rich domain"/>
    <property type="match status" value="1"/>
</dbReference>
<dbReference type="CDD" id="cd10719">
    <property type="entry name" value="DnaJ_zf"/>
    <property type="match status" value="1"/>
</dbReference>
<dbReference type="PROSITE" id="PS50076">
    <property type="entry name" value="DNAJ_2"/>
    <property type="match status" value="1"/>
</dbReference>
<keyword evidence="6" id="KW-1185">Reference proteome</keyword>
<dbReference type="InterPro" id="IPR044713">
    <property type="entry name" value="DNJA1/2-like"/>
</dbReference>
<dbReference type="CDD" id="cd10747">
    <property type="entry name" value="DnaJ_C"/>
    <property type="match status" value="1"/>
</dbReference>
<dbReference type="SUPFAM" id="SSF49493">
    <property type="entry name" value="HSP40/DnaJ peptide-binding domain"/>
    <property type="match status" value="2"/>
</dbReference>
<dbReference type="CDD" id="cd06257">
    <property type="entry name" value="DnaJ"/>
    <property type="match status" value="1"/>
</dbReference>
<dbReference type="STRING" id="1230383.M5E9M2"/>
<dbReference type="Pfam" id="PF00684">
    <property type="entry name" value="DnaJ_CXXCXGXG"/>
    <property type="match status" value="1"/>
</dbReference>
<keyword evidence="2" id="KW-0677">Repeat</keyword>
<dbReference type="GO" id="GO:0008270">
    <property type="term" value="F:zinc ion binding"/>
    <property type="evidence" value="ECO:0007669"/>
    <property type="project" value="UniProtKB-KW"/>
</dbReference>
<sequence>MVVDSKLYDILGVSPDANDAEIKKAYKKQSLANHPDKNPGDDGASQRFQEVANAYETLSDPDARAAYDRYGNADDIPGMGPGMDMDDMFASMFGNATFGFGKGRPKRAQDSVLPYDVKLEELYNGKVAHFALEKNVVCSHCQGTGGKPGAVAKDCVTCGGKGRVLQQRHAGNGMISQTMATCSLCDGKGKKYREKDQCKKCHGKCVVTAKTRLRLEIPRGGYDGQRIVFEGEGDQLPDTKPASIIFELKQKPHETFQVRNLDLLATVNIPLSEALLGFSRTILTHLDGRHIHVTKQQGEVIRPNQVDIIRGEGMMDQRYLDRRGDLFIAWNIEFPPDDWMRSMDADAFCRLLPPKRPTVPSSGDTIVDEVATLPGNMDEYGNNVGTQHQERDEFDAGEPEVQCAQQ</sequence>
<dbReference type="EMBL" id="LT671824">
    <property type="protein sequence ID" value="SHO78348.1"/>
    <property type="molecule type" value="Genomic_DNA"/>
</dbReference>
<evidence type="ECO:0000313" key="5">
    <source>
        <dbReference type="EMBL" id="SHO78348.1"/>
    </source>
</evidence>
<dbReference type="Proteomes" id="UP000186303">
    <property type="component" value="Chromosome 4"/>
</dbReference>
<dbReference type="PROSITE" id="PS00636">
    <property type="entry name" value="DNAJ_1"/>
    <property type="match status" value="1"/>
</dbReference>
<gene>
    <name evidence="5" type="ORF">MSYG_2691</name>
</gene>